<feature type="compositionally biased region" description="Polar residues" evidence="1">
    <location>
        <begin position="390"/>
        <end position="406"/>
    </location>
</feature>
<dbReference type="RefSeq" id="XP_019504402.1">
    <property type="nucleotide sequence ID" value="XM_019648857.1"/>
</dbReference>
<name>A0A8B7RTT8_HIPAR</name>
<feature type="region of interest" description="Disordered" evidence="1">
    <location>
        <begin position="60"/>
        <end position="109"/>
    </location>
</feature>
<reference evidence="3" key="1">
    <citation type="submission" date="2025-08" db="UniProtKB">
        <authorList>
            <consortium name="RefSeq"/>
        </authorList>
    </citation>
    <scope>IDENTIFICATION</scope>
    <source>
        <tissue evidence="3">Muscle</tissue>
    </source>
</reference>
<gene>
    <name evidence="3" type="primary">PLPPR4</name>
</gene>
<dbReference type="OrthoDB" id="8907274at2759"/>
<organism evidence="2 3">
    <name type="scientific">Hipposideros armiger</name>
    <name type="common">Great Himalayan leaf-nosed bat</name>
    <dbReference type="NCBI Taxonomy" id="186990"/>
    <lineage>
        <taxon>Eukaryota</taxon>
        <taxon>Metazoa</taxon>
        <taxon>Chordata</taxon>
        <taxon>Craniata</taxon>
        <taxon>Vertebrata</taxon>
        <taxon>Euteleostomi</taxon>
        <taxon>Mammalia</taxon>
        <taxon>Eutheria</taxon>
        <taxon>Laurasiatheria</taxon>
        <taxon>Chiroptera</taxon>
        <taxon>Yinpterochiroptera</taxon>
        <taxon>Rhinolophoidea</taxon>
        <taxon>Hipposideridae</taxon>
        <taxon>Hipposideros</taxon>
    </lineage>
</organism>
<feature type="region of interest" description="Disordered" evidence="1">
    <location>
        <begin position="591"/>
        <end position="621"/>
    </location>
</feature>
<evidence type="ECO:0000313" key="2">
    <source>
        <dbReference type="Proteomes" id="UP000694851"/>
    </source>
</evidence>
<feature type="compositionally biased region" description="Polar residues" evidence="1">
    <location>
        <begin position="661"/>
        <end position="670"/>
    </location>
</feature>
<keyword evidence="2" id="KW-1185">Reference proteome</keyword>
<sequence>MRMKEDHPAFGFNEETYTSASLDAGDPHHSLIAGAVESRGRVAGRGSHCSNSLEEGAGRLCAEKSRERDQSRGGRGPAGSENRWVAAKRGGERRGRCTQRAGSRGARGECDISGDRRLRLEEAARLGCAVHTSPRGGRRPGQAAGMSTKERPKGKVIKDSVTLLPCFYFVELPILASSVVSLYFLELTDVFKPVHSGFSCYDRSLSMPYIEPTQEAIPFLMLLSLAFAGPAITVRSAPKLCLSGLYAVGNFLPSEESMFQHREALRSLADLNQDPSRVLSAKNSSGSDGIAHTEGILNRNHRDASSLTNLKRANADVEIITPRSPMGKENMVTFSNTLPRANTPSVEDPVRRNTTIHASMDSARSKQLLTQWKSKNESRKLSLQVIETEPGQSPPRSIEMRSSSEPSRVGVNGDHHGPGNQYLKIQPGTVSGCNNSMPGGPRVSIQSRPGSSQLVHIPEETQENISTSPKSSSARAKWLKAAEKTVACNRNNSQPRIMQVIAMSKQQGVLQSSPKNTEGSTVSCTGSIRYKTLTDHEPSGIVRVEAHPENNRPIIQIPSTEGEGSGSWKWKAPEKGSLRQTYELNDLNRDSESCESLKDGFGSGDRKRSNIDNSEHHHHGITTIRVTPVEGSEIGSETLSISSSRDSTLRRKGNIILIPERSNSPENTRNIFYKGTSPTRAYKD</sequence>
<protein>
    <submittedName>
        <fullName evidence="3">Phospholipid phosphatase-related protein type 4</fullName>
    </submittedName>
</protein>
<dbReference type="Proteomes" id="UP000694851">
    <property type="component" value="Unplaced"/>
</dbReference>
<proteinExistence type="predicted"/>
<dbReference type="GeneID" id="109386004"/>
<dbReference type="AlphaFoldDB" id="A0A8B7RTT8"/>
<accession>A0A8B7RTT8</accession>
<feature type="compositionally biased region" description="Basic and acidic residues" evidence="1">
    <location>
        <begin position="591"/>
        <end position="615"/>
    </location>
</feature>
<feature type="region of interest" description="Disordered" evidence="1">
    <location>
        <begin position="131"/>
        <end position="151"/>
    </location>
</feature>
<dbReference type="CTD" id="9890"/>
<evidence type="ECO:0000256" key="1">
    <source>
        <dbReference type="SAM" id="MobiDB-lite"/>
    </source>
</evidence>
<feature type="region of interest" description="Disordered" evidence="1">
    <location>
        <begin position="277"/>
        <end position="297"/>
    </location>
</feature>
<feature type="compositionally biased region" description="Basic and acidic residues" evidence="1">
    <location>
        <begin position="61"/>
        <end position="72"/>
    </location>
</feature>
<evidence type="ECO:0000313" key="3">
    <source>
        <dbReference type="RefSeq" id="XP_019504402.1"/>
    </source>
</evidence>
<feature type="region of interest" description="Disordered" evidence="1">
    <location>
        <begin position="375"/>
        <end position="416"/>
    </location>
</feature>
<feature type="region of interest" description="Disordered" evidence="1">
    <location>
        <begin position="661"/>
        <end position="684"/>
    </location>
</feature>
<dbReference type="KEGG" id="hai:109386004"/>